<reference evidence="2 3" key="1">
    <citation type="journal article" date="2023" name="Arcadia Sci">
        <title>De novo assembly of a long-read Amblyomma americanum tick genome.</title>
        <authorList>
            <person name="Chou S."/>
            <person name="Poskanzer K.E."/>
            <person name="Rollins M."/>
            <person name="Thuy-Boun P.S."/>
        </authorList>
    </citation>
    <scope>NUCLEOTIDE SEQUENCE [LARGE SCALE GENOMIC DNA]</scope>
    <source>
        <strain evidence="2">F_SG_1</strain>
        <tissue evidence="2">Salivary glands</tissue>
    </source>
</reference>
<evidence type="ECO:0000313" key="2">
    <source>
        <dbReference type="EMBL" id="KAK8784121.1"/>
    </source>
</evidence>
<comment type="caution">
    <text evidence="2">The sequence shown here is derived from an EMBL/GenBank/DDBJ whole genome shotgun (WGS) entry which is preliminary data.</text>
</comment>
<proteinExistence type="predicted"/>
<evidence type="ECO:0000256" key="1">
    <source>
        <dbReference type="SAM" id="MobiDB-lite"/>
    </source>
</evidence>
<keyword evidence="3" id="KW-1185">Reference proteome</keyword>
<name>A0AAQ4FBJ7_AMBAM</name>
<evidence type="ECO:0000313" key="3">
    <source>
        <dbReference type="Proteomes" id="UP001321473"/>
    </source>
</evidence>
<accession>A0AAQ4FBJ7</accession>
<gene>
    <name evidence="2" type="ORF">V5799_009514</name>
</gene>
<feature type="region of interest" description="Disordered" evidence="1">
    <location>
        <begin position="148"/>
        <end position="194"/>
    </location>
</feature>
<organism evidence="2 3">
    <name type="scientific">Amblyomma americanum</name>
    <name type="common">Lone star tick</name>
    <dbReference type="NCBI Taxonomy" id="6943"/>
    <lineage>
        <taxon>Eukaryota</taxon>
        <taxon>Metazoa</taxon>
        <taxon>Ecdysozoa</taxon>
        <taxon>Arthropoda</taxon>
        <taxon>Chelicerata</taxon>
        <taxon>Arachnida</taxon>
        <taxon>Acari</taxon>
        <taxon>Parasitiformes</taxon>
        <taxon>Ixodida</taxon>
        <taxon>Ixodoidea</taxon>
        <taxon>Ixodidae</taxon>
        <taxon>Amblyomminae</taxon>
        <taxon>Amblyomma</taxon>
    </lineage>
</organism>
<dbReference type="EMBL" id="JARKHS020004847">
    <property type="protein sequence ID" value="KAK8784121.1"/>
    <property type="molecule type" value="Genomic_DNA"/>
</dbReference>
<feature type="compositionally biased region" description="Basic and acidic residues" evidence="1">
    <location>
        <begin position="161"/>
        <end position="177"/>
    </location>
</feature>
<dbReference type="Proteomes" id="UP001321473">
    <property type="component" value="Unassembled WGS sequence"/>
</dbReference>
<protein>
    <submittedName>
        <fullName evidence="2">Uncharacterized protein</fullName>
    </submittedName>
</protein>
<dbReference type="AlphaFoldDB" id="A0AAQ4FBJ7"/>
<sequence>MDDEDLQLLFGWLRDSRQMHSLTMWSRKESSRTAMQTLATCLQSNFSLTSIVMKGFGMDKTLKLEVLNLVRRNYGLLHCALGFALGSVSKRTAAAFELVSSHPKLLQRVQRIGSLSHAEAEIRISEGERRIRHEISDILDEEEEDLASLFNERVDPPSTPSKEKANPSGTRGKENRKPSGQTSAPNGAKRLRKD</sequence>